<reference evidence="3" key="1">
    <citation type="submission" date="2015-09" db="EMBL/GenBank/DDBJ databases">
        <authorList>
            <person name="Sai Rama Sridatta P."/>
        </authorList>
    </citation>
    <scope>NUCLEOTIDE SEQUENCE [LARGE SCALE GENOMIC DNA]</scope>
</reference>
<sequence length="1769" mass="192985">MRGHGRMQITKLVLGRDVVFLLDGSDGTRSGFPAMRDFVQRVVETLSVDDNKDRVSVVQYSRDPAVQFYLNTYTTKGEILDTVRGLRHKGGRPLNTGAALQYLRDNVFTASAGSRRLEGVPQVLILLCGGKSFDSVDAPASALKQLGVLIFAIGTRSSDSRELQNISHDPSTALSVSEFTDLPSTAHHLVRVSSPAHFFKGFTSLSSCLFSVDSAKKDIVFLLDGSDGTRNGFPAMLDFVERVVEKLNVGENNDRVSVVQYGRDAEVHFYLNTYTTREDIVDSVRGLRHRGGRPLNTGAALQYVRDNVFTNSSGSRRLQGVPQMLILLNGGRSFDNVDTPASALKQQGIFVIGIGTRSSDIRELQKISYDPSLALSVSEFTDLPGIQEQLSSAMNTVVVRATPMTPTVTVQVVNIEVMGRDVVFLLDGSDGTRSGFPAMRDFVQRVVETLSVDDNKDRVSVVQYSRDPAVQFYLNTYTTKGEILDTVRGLRHKGGRPLNTGAALQYLRDNVFTASAGSRRLEGVPQVLILLCGGKSFDSVDAPASALKQLGVLIFAIGTRSSDSRELQNISHDPSTALSTAHHLVRVSSPAHFFKGFTSLSSCLFSVDSAKKDIVFLLDGSDGTRNGFPAMLDFVERVVEKLNVGENNDRVSVVQYGRDAEVHFYLNTYTTREDIVDSVRGLRHRGGRPLNTGAALQYVRDNVFTNSSGSRRLQGVPQMLILLNGGRSFDNVDTPASALKQQGIFVIGIGTRSSDIRELQKISYDPSLALSLKMSQIFCPLVEKKPVGRDVVFLLDGSDGTRSGFPAMRDFVQRVVETLSVDDNKDRVSVVQYSRDPAVQFYLNTYTTKGEILDTVRGLRHKGGRPLNTGAALQYLRDNVFTASAGSRRLEGVPQVLILLCGGKSFDSVDAPASALKQLGVLIFAIGTRSSDSRELQNISHDPSTALSVSEFTDLPKSPTVLVDSAKKDIVFLLDGSDGTRNGFPAMLDFVERVVKKLNVGENNDRVSVVQYGRDAEVHFYLNTYTTREDIVDSVRGLRHRGGRPLNTGAALQYVRDNVFTNSSGSRRLQGVPQMLILLNGGRSFDNVDTPASALKQQGIFVIGIGTRSSDIRELQKISYDPSLALSVSEFTDLPGIQEQLSSAMNTVVVRATPMTPTVTVGRDVVFLLDGSDGTRSGFPAMRDFVQRVVETLSVDDNKDRVSVVQYSRDPAVQFYLNTYTTKGEILDTVRGLRHKGGRPLNTGAALQYLRDNVFTASAGSRRLEGVPQVLILLCGGKSFDSVDAPASALKQLGVLIFAIGTRSSDSRELQNISHDPSTALSVSEFTDLPSVQQQLQSSVEAVVIDVTPESPTDIVFLLDGSDGTRNGFPAMLDFVERVVKKLNVGENNDRVSVVQYGRDAEVHFYLNTYTTREDIVDSVRGLRHRGGRPLNTGAALQYVRDNVFTNSSGSRRLQGVPQMLILLNGGRSFDNVDTPASALKQQGIFVIGIGTRSSDIRELQKISYDPSLALSVSEFTDLPGIQEQLSSAMNTVVVRATPMTPTVTVEKKPVGRDVVFLLDGSDGTRSGFPAMRDFVQRVVETLSVDDNKDRVSVVQYSRDPAVQFYLNTYTTKGEILDTVRGLRHKGGRPLNTGAALQYLRDNVFTASAGSRRLEGVPQVLILLCGGKSFDSVDAPASALKQLGVLIFAIGTRSSDSRELQNISHDPSTALSVSEFTDLPSVQQQLQSSVEAVVIDVTPESPTVLGMLTSMTSCLRACLTCFTYTEQKR</sequence>
<feature type="domain" description="VWFA" evidence="1">
    <location>
        <begin position="613"/>
        <end position="778"/>
    </location>
</feature>
<dbReference type="SMART" id="SM00327">
    <property type="entry name" value="VWA"/>
    <property type="match status" value="9"/>
</dbReference>
<dbReference type="InterPro" id="IPR050525">
    <property type="entry name" value="ECM_Assembly_Org"/>
</dbReference>
<accession>A0A4W6CX77</accession>
<dbReference type="PANTHER" id="PTHR24020:SF13">
    <property type="entry name" value="COLLAGEN ALPHA-3(VI) CHAIN"/>
    <property type="match status" value="1"/>
</dbReference>
<dbReference type="GO" id="GO:0007155">
    <property type="term" value="P:cell adhesion"/>
    <property type="evidence" value="ECO:0007669"/>
    <property type="project" value="UniProtKB-KW"/>
</dbReference>
<evidence type="ECO:0000313" key="3">
    <source>
        <dbReference type="Proteomes" id="UP000314980"/>
    </source>
</evidence>
<reference evidence="2" key="2">
    <citation type="submission" date="2025-08" db="UniProtKB">
        <authorList>
            <consortium name="Ensembl"/>
        </authorList>
    </citation>
    <scope>IDENTIFICATION</scope>
</reference>
<evidence type="ECO:0000259" key="1">
    <source>
        <dbReference type="PROSITE" id="PS50234"/>
    </source>
</evidence>
<name>A0A4W6CX77_LATCA</name>
<keyword evidence="3" id="KW-1185">Reference proteome</keyword>
<evidence type="ECO:0000313" key="2">
    <source>
        <dbReference type="Ensembl" id="ENSLCAP00010017266.1"/>
    </source>
</evidence>
<feature type="domain" description="VWFA" evidence="1">
    <location>
        <begin position="17"/>
        <end position="189"/>
    </location>
</feature>
<dbReference type="Gene3D" id="3.40.50.410">
    <property type="entry name" value="von Willebrand factor, type A domain"/>
    <property type="match status" value="9"/>
</dbReference>
<feature type="domain" description="VWFA" evidence="1">
    <location>
        <begin position="969"/>
        <end position="1141"/>
    </location>
</feature>
<dbReference type="InterPro" id="IPR002035">
    <property type="entry name" value="VWF_A"/>
</dbReference>
<proteinExistence type="predicted"/>
<dbReference type="InterPro" id="IPR036465">
    <property type="entry name" value="vWFA_dom_sf"/>
</dbReference>
<dbReference type="GO" id="GO:0005581">
    <property type="term" value="C:collagen trimer"/>
    <property type="evidence" value="ECO:0007669"/>
    <property type="project" value="UniProtKB-KW"/>
</dbReference>
<dbReference type="PANTHER" id="PTHR24020">
    <property type="entry name" value="COLLAGEN ALPHA"/>
    <property type="match status" value="1"/>
</dbReference>
<feature type="domain" description="VWFA" evidence="1">
    <location>
        <begin position="421"/>
        <end position="604"/>
    </location>
</feature>
<feature type="domain" description="VWFA" evidence="1">
    <location>
        <begin position="1354"/>
        <end position="1526"/>
    </location>
</feature>
<dbReference type="InParanoid" id="A0A4W6CX77"/>
<feature type="domain" description="VWFA" evidence="1">
    <location>
        <begin position="790"/>
        <end position="966"/>
    </location>
</feature>
<dbReference type="PROSITE" id="PS50234">
    <property type="entry name" value="VWFA"/>
    <property type="match status" value="9"/>
</dbReference>
<organism evidence="2 3">
    <name type="scientific">Lates calcarifer</name>
    <name type="common">Barramundi</name>
    <name type="synonym">Holocentrus calcarifer</name>
    <dbReference type="NCBI Taxonomy" id="8187"/>
    <lineage>
        <taxon>Eukaryota</taxon>
        <taxon>Metazoa</taxon>
        <taxon>Chordata</taxon>
        <taxon>Craniata</taxon>
        <taxon>Vertebrata</taxon>
        <taxon>Euteleostomi</taxon>
        <taxon>Actinopterygii</taxon>
        <taxon>Neopterygii</taxon>
        <taxon>Teleostei</taxon>
        <taxon>Neoteleostei</taxon>
        <taxon>Acanthomorphata</taxon>
        <taxon>Carangaria</taxon>
        <taxon>Carangaria incertae sedis</taxon>
        <taxon>Centropomidae</taxon>
        <taxon>Lates</taxon>
    </lineage>
</organism>
<dbReference type="GO" id="GO:0005615">
    <property type="term" value="C:extracellular space"/>
    <property type="evidence" value="ECO:0007669"/>
    <property type="project" value="TreeGrafter"/>
</dbReference>
<dbReference type="Proteomes" id="UP000314980">
    <property type="component" value="Unassembled WGS sequence"/>
</dbReference>
<dbReference type="Pfam" id="PF00092">
    <property type="entry name" value="VWA"/>
    <property type="match status" value="9"/>
</dbReference>
<protein>
    <recommendedName>
        <fullName evidence="1">VWFA domain-containing protein</fullName>
    </recommendedName>
</protein>
<feature type="domain" description="VWFA" evidence="1">
    <location>
        <begin position="1554"/>
        <end position="1726"/>
    </location>
</feature>
<feature type="domain" description="VWFA" evidence="1">
    <location>
        <begin position="1164"/>
        <end position="1336"/>
    </location>
</feature>
<dbReference type="Ensembl" id="ENSLCAT00010017632.1">
    <property type="protein sequence ID" value="ENSLCAP00010017266.1"/>
    <property type="gene ID" value="ENSLCAG00010008150.1"/>
</dbReference>
<feature type="domain" description="VWFA" evidence="1">
    <location>
        <begin position="218"/>
        <end position="390"/>
    </location>
</feature>
<dbReference type="SUPFAM" id="SSF53300">
    <property type="entry name" value="vWA-like"/>
    <property type="match status" value="9"/>
</dbReference>
<dbReference type="GeneTree" id="ENSGT00940000156462"/>
<reference evidence="2" key="3">
    <citation type="submission" date="2025-09" db="UniProtKB">
        <authorList>
            <consortium name="Ensembl"/>
        </authorList>
    </citation>
    <scope>IDENTIFICATION</scope>
</reference>